<evidence type="ECO:0000313" key="1">
    <source>
        <dbReference type="EMBL" id="AEN90954.1"/>
    </source>
</evidence>
<accession>A0A8D4BRE7</accession>
<proteinExistence type="predicted"/>
<evidence type="ECO:0000313" key="2">
    <source>
        <dbReference type="Proteomes" id="UP000001283"/>
    </source>
</evidence>
<sequence>MALLLLTAKDNTQ</sequence>
<gene>
    <name evidence="1" type="primary">wprA</name>
    <name evidence="1" type="ORF">BMWSH_4074</name>
</gene>
<name>A0A8D4BRE7_PRIMW</name>
<dbReference type="Proteomes" id="UP000001283">
    <property type="component" value="Chromosome"/>
</dbReference>
<protein>
    <submittedName>
        <fullName evidence="1">Peptidase domain protein</fullName>
    </submittedName>
</protein>
<dbReference type="EMBL" id="CP003017">
    <property type="protein sequence ID" value="AEN90954.1"/>
    <property type="molecule type" value="Genomic_DNA"/>
</dbReference>
<dbReference type="KEGG" id="bmh:BMWSH_4074"/>
<reference evidence="1 2" key="1">
    <citation type="journal article" date="2011" name="J. Bacteriol.">
        <title>Complete genome sequence of the industrial strain Bacillus megaterium WSH-002.</title>
        <authorList>
            <person name="Liu L."/>
            <person name="Li Y."/>
            <person name="Zhang J."/>
            <person name="Zou W."/>
            <person name="Zhou Z."/>
            <person name="Liu J."/>
            <person name="Li X."/>
            <person name="Wang L."/>
            <person name="Chen J."/>
        </authorList>
    </citation>
    <scope>NUCLEOTIDE SEQUENCE [LARGE SCALE GENOMIC DNA]</scope>
    <source>
        <strain evidence="1 2">WSH-002</strain>
    </source>
</reference>
<organism evidence="1 2">
    <name type="scientific">Priestia megaterium (strain WSH-002)</name>
    <name type="common">Bacillus megaterium</name>
    <dbReference type="NCBI Taxonomy" id="1006007"/>
    <lineage>
        <taxon>Bacteria</taxon>
        <taxon>Bacillati</taxon>
        <taxon>Bacillota</taxon>
        <taxon>Bacilli</taxon>
        <taxon>Bacillales</taxon>
        <taxon>Bacillaceae</taxon>
        <taxon>Priestia</taxon>
    </lineage>
</organism>